<organism evidence="1 2">
    <name type="scientific">Hydrogenoanaerobacterium saccharovorans</name>
    <dbReference type="NCBI Taxonomy" id="474960"/>
    <lineage>
        <taxon>Bacteria</taxon>
        <taxon>Bacillati</taxon>
        <taxon>Bacillota</taxon>
        <taxon>Clostridia</taxon>
        <taxon>Eubacteriales</taxon>
        <taxon>Oscillospiraceae</taxon>
        <taxon>Hydrogenoanaerobacterium</taxon>
    </lineage>
</organism>
<dbReference type="RefSeq" id="WP_204719363.1">
    <property type="nucleotide sequence ID" value="NZ_JACSNR010000001.1"/>
</dbReference>
<dbReference type="InterPro" id="IPR029058">
    <property type="entry name" value="AB_hydrolase_fold"/>
</dbReference>
<dbReference type="Gene3D" id="3.40.50.1820">
    <property type="entry name" value="alpha/beta hydrolase"/>
    <property type="match status" value="1"/>
</dbReference>
<name>A0ABS2GJC5_9FIRM</name>
<dbReference type="SUPFAM" id="SSF53474">
    <property type="entry name" value="alpha/beta-Hydrolases"/>
    <property type="match status" value="1"/>
</dbReference>
<dbReference type="PANTHER" id="PTHR48098:SF1">
    <property type="entry name" value="DIACYLGLYCEROL ACYLTRANSFERASE_MYCOLYLTRANSFERASE AG85A"/>
    <property type="match status" value="1"/>
</dbReference>
<protein>
    <submittedName>
        <fullName evidence="1">Esterase family protein</fullName>
    </submittedName>
</protein>
<dbReference type="Pfam" id="PF00756">
    <property type="entry name" value="Esterase"/>
    <property type="match status" value="1"/>
</dbReference>
<dbReference type="InterPro" id="IPR050583">
    <property type="entry name" value="Mycobacterial_A85_antigen"/>
</dbReference>
<reference evidence="1 2" key="1">
    <citation type="journal article" date="2021" name="Sci. Rep.">
        <title>The distribution of antibiotic resistance genes in chicken gut microbiota commensals.</title>
        <authorList>
            <person name="Juricova H."/>
            <person name="Matiasovicova J."/>
            <person name="Kubasova T."/>
            <person name="Cejkova D."/>
            <person name="Rychlik I."/>
        </authorList>
    </citation>
    <scope>NUCLEOTIDE SEQUENCE [LARGE SCALE GENOMIC DNA]</scope>
    <source>
        <strain evidence="1 2">An564</strain>
    </source>
</reference>
<gene>
    <name evidence="1" type="ORF">H9X81_01790</name>
</gene>
<evidence type="ECO:0000313" key="1">
    <source>
        <dbReference type="EMBL" id="MBM6922427.1"/>
    </source>
</evidence>
<dbReference type="PANTHER" id="PTHR48098">
    <property type="entry name" value="ENTEROCHELIN ESTERASE-RELATED"/>
    <property type="match status" value="1"/>
</dbReference>
<dbReference type="EMBL" id="JACSNR010000001">
    <property type="protein sequence ID" value="MBM6922427.1"/>
    <property type="molecule type" value="Genomic_DNA"/>
</dbReference>
<evidence type="ECO:0000313" key="2">
    <source>
        <dbReference type="Proteomes" id="UP000724149"/>
    </source>
</evidence>
<dbReference type="Proteomes" id="UP000724149">
    <property type="component" value="Unassembled WGS sequence"/>
</dbReference>
<sequence>MASFKGDIKSRALNMDIALNVILPYDHPHDYSRNPCKTLWLLHGQGSSASSWMRWTSIERYAMQHGFAVIMPEVQRSFYRNTAYGMDYFTFVAEELPRLCREMFRLSDKREDNYIAGLSMGGYGALKVGLTHPEQYGTIASFSGAVDLGKMFQSMGDSLDPKSLAEYQGIFGTEMQLLPEDDILHLTREHARLPKEQQCRFFISCGTEDNIPTLYESNVEYVKLLKELGLDCIWFEQKGIHEWGVWDEAVREALNRFDGERIYYV</sequence>
<proteinExistence type="predicted"/>
<keyword evidence="2" id="KW-1185">Reference proteome</keyword>
<dbReference type="InterPro" id="IPR000801">
    <property type="entry name" value="Esterase-like"/>
</dbReference>
<comment type="caution">
    <text evidence="1">The sequence shown here is derived from an EMBL/GenBank/DDBJ whole genome shotgun (WGS) entry which is preliminary data.</text>
</comment>
<accession>A0ABS2GJC5</accession>